<dbReference type="Pfam" id="PF04411">
    <property type="entry name" value="PDDEXK_7"/>
    <property type="match status" value="1"/>
</dbReference>
<organism evidence="1 2">
    <name type="scientific">Pseudomonas fluorescens</name>
    <dbReference type="NCBI Taxonomy" id="294"/>
    <lineage>
        <taxon>Bacteria</taxon>
        <taxon>Pseudomonadati</taxon>
        <taxon>Pseudomonadota</taxon>
        <taxon>Gammaproteobacteria</taxon>
        <taxon>Pseudomonadales</taxon>
        <taxon>Pseudomonadaceae</taxon>
        <taxon>Pseudomonas</taxon>
    </lineage>
</organism>
<evidence type="ECO:0000313" key="1">
    <source>
        <dbReference type="EMBL" id="VVQ02524.1"/>
    </source>
</evidence>
<protein>
    <recommendedName>
        <fullName evidence="3">DUF2357 domain-containing protein</fullName>
    </recommendedName>
</protein>
<sequence length="535" mass="60421">MTIIRCIDKQGSAFTVSPEALVSGFMERGTYYFEIIPESRLFVDDEPLEASRHEAFDAWRWQPGFYAGKVIAELVDGSGKVVATYHFDVAPDQGKLGEVSFAAMLDELLVFDPRLLLGNEYAQLEVGREGRISDPHLQYARLKRYGPELLSALSEVLRKPLTRLHRERTLRPAYQLRRIDRQTLRRALQDPAATALLYNLEPANARGEVLNFDVPSVFEDLDNPANQALAVVLGETLRRSRQVIAGLQKLIDRERDTGARSALAPRLGRRIELLESLHTALRRIQRKEPFCSLRQPHITAAGLNAISAHPAYARAYRYGWYVLRPGIDGSSEGERLWISPTWEIYERWCYLQVVYLMKSIYPGLQWSYRWPGSRVDVVRCEGSSTDTQVDVWLQVRCPAFDQPKNHGFSSISGERRPDIVITVKSPTGRSFIVMDAKYRVEREWVLEGMASAHVYRDCLRWEGHKPDLSVLLVPRGGGAPLLETMNYRKDNGVGVAELSVEHNGLNAVLRPFVRGCADSESAEHPVAVMSCATEG</sequence>
<dbReference type="EMBL" id="CABVJE010000010">
    <property type="protein sequence ID" value="VVQ02524.1"/>
    <property type="molecule type" value="Genomic_DNA"/>
</dbReference>
<evidence type="ECO:0000313" key="2">
    <source>
        <dbReference type="Proteomes" id="UP000327191"/>
    </source>
</evidence>
<dbReference type="OrthoDB" id="32195at2"/>
<dbReference type="RefSeq" id="WP_150672819.1">
    <property type="nucleotide sequence ID" value="NZ_CABVJE010000010.1"/>
</dbReference>
<dbReference type="InterPro" id="IPR007505">
    <property type="entry name" value="PDDEXK_7"/>
</dbReference>
<name>A0A5E7U3Y1_PSEFL</name>
<proteinExistence type="predicted"/>
<evidence type="ECO:0008006" key="3">
    <source>
        <dbReference type="Google" id="ProtNLM"/>
    </source>
</evidence>
<gene>
    <name evidence="1" type="ORF">PS938_02630</name>
</gene>
<accession>A0A5E7U3Y1</accession>
<dbReference type="AlphaFoldDB" id="A0A5E7U3Y1"/>
<reference evidence="1 2" key="1">
    <citation type="submission" date="2019-09" db="EMBL/GenBank/DDBJ databases">
        <authorList>
            <person name="Chandra G."/>
            <person name="Truman W A."/>
        </authorList>
    </citation>
    <scope>NUCLEOTIDE SEQUENCE [LARGE SCALE GENOMIC DNA]</scope>
    <source>
        <strain evidence="1">PS938</strain>
    </source>
</reference>
<dbReference type="Proteomes" id="UP000327191">
    <property type="component" value="Unassembled WGS sequence"/>
</dbReference>